<dbReference type="CDD" id="cd16439">
    <property type="entry name" value="beta_Kdo_transferase_KpsC_2"/>
    <property type="match status" value="1"/>
</dbReference>
<accession>A0A857GP28</accession>
<dbReference type="GO" id="GO:0015774">
    <property type="term" value="P:polysaccharide transport"/>
    <property type="evidence" value="ECO:0007669"/>
    <property type="project" value="InterPro"/>
</dbReference>
<evidence type="ECO:0000313" key="1">
    <source>
        <dbReference type="EMBL" id="QHD50367.1"/>
    </source>
</evidence>
<sequence>MAKRIAGYMYNGVSRISALAALLPEFDHFAKIRTLTPKPHAVIGWGLKPTSIEPRQYAKRHRLPYVALEDGFLRSLGLGASGYQPASVVVDYTGIYYDASQPSDLEIWLNTVDFSNEELIRAERCMAMLKRYRLSKYNHAIDTPPHDTNANVLVVDQTAGDASIEYGGANADSFATMLEHALTNHPNARVLVKIHPDVIAGAKRGHLTSALDHPRCQVISEDINPWALFDQVDDVYVVTSQLGFEALIAGKRVHCFGLPFYAGWGLTHDQMQCPRRARKRSLKEVFAAAYLRYARYANPYTGQSSTLEDTITLIADQRRQQERLRGNWVACGFSSWKKEFIGYFLGPAAVIQYQDQLPQRLSSHAEAPNYLAWSSSLDSSFLSQNAEHLHKVWRIEDGFIRSVGLGTDLTTPLSLAIDNQGIYYDPSQASELETLLENAHFDDALLIRAAKLRERLVALKLSKYNVAGKADLSLPRHRHIILVPGQVETDASIATGSPEISTNSDLLRAVRQKRPDAFIIYKAHPDVISGARVGKLDSDAKRLYDLDGSHMSITALLDNVHGVHTMSSLTGFEALLRYRQVTTYGLPFYAGWGITDDAMHCSRRTRKLNLDELVAATLLLYPSYVDPASGQLCNAETVVTLLEQAKAKQPHSQKHSITWKQQLYRWYRYLLKGRR</sequence>
<dbReference type="KEGG" id="hmd:CTT34_12055"/>
<dbReference type="CDD" id="cd16440">
    <property type="entry name" value="beta_Kdo_transferase_KpsC_1"/>
    <property type="match status" value="1"/>
</dbReference>
<reference evidence="1 2" key="1">
    <citation type="submission" date="2017-10" db="EMBL/GenBank/DDBJ databases">
        <title>Coral associated bacteria.</title>
        <authorList>
            <person name="Wang X."/>
        </authorList>
    </citation>
    <scope>NUCLEOTIDE SEQUENCE [LARGE SCALE GENOMIC DNA]</scope>
    <source>
        <strain evidence="1 2">SCSIO 43005</strain>
    </source>
</reference>
<protein>
    <submittedName>
        <fullName evidence="1">Beta-3-deoxy-D-manno-oct-2-ulosonic acid transferase</fullName>
    </submittedName>
</protein>
<dbReference type="OrthoDB" id="543755at2"/>
<name>A0A857GP28_9GAMM</name>
<dbReference type="Pfam" id="PF05159">
    <property type="entry name" value="Capsule_synth"/>
    <property type="match status" value="3"/>
</dbReference>
<dbReference type="InterPro" id="IPR007833">
    <property type="entry name" value="Capsule_polysaccharide_synth"/>
</dbReference>
<organism evidence="1 2">
    <name type="scientific">Vreelandella aquamarina</name>
    <dbReference type="NCBI Taxonomy" id="77097"/>
    <lineage>
        <taxon>Bacteria</taxon>
        <taxon>Pseudomonadati</taxon>
        <taxon>Pseudomonadota</taxon>
        <taxon>Gammaproteobacteria</taxon>
        <taxon>Oceanospirillales</taxon>
        <taxon>Halomonadaceae</taxon>
        <taxon>Vreelandella</taxon>
    </lineage>
</organism>
<evidence type="ECO:0000313" key="2">
    <source>
        <dbReference type="Proteomes" id="UP000463949"/>
    </source>
</evidence>
<dbReference type="GO" id="GO:0016740">
    <property type="term" value="F:transferase activity"/>
    <property type="evidence" value="ECO:0007669"/>
    <property type="project" value="UniProtKB-KW"/>
</dbReference>
<dbReference type="Proteomes" id="UP000463949">
    <property type="component" value="Chromosome"/>
</dbReference>
<dbReference type="AlphaFoldDB" id="A0A857GP28"/>
<dbReference type="GO" id="GO:0000271">
    <property type="term" value="P:polysaccharide biosynthetic process"/>
    <property type="evidence" value="ECO:0007669"/>
    <property type="project" value="InterPro"/>
</dbReference>
<proteinExistence type="predicted"/>
<dbReference type="RefSeq" id="WP_159343782.1">
    <property type="nucleotide sequence ID" value="NZ_CP024621.1"/>
</dbReference>
<dbReference type="EMBL" id="CP024621">
    <property type="protein sequence ID" value="QHD50367.1"/>
    <property type="molecule type" value="Genomic_DNA"/>
</dbReference>
<gene>
    <name evidence="1" type="ORF">CTT34_12055</name>
</gene>
<keyword evidence="1" id="KW-0808">Transferase</keyword>